<organism evidence="2 3">
    <name type="scientific">[Candida] railenensis</name>
    <dbReference type="NCBI Taxonomy" id="45579"/>
    <lineage>
        <taxon>Eukaryota</taxon>
        <taxon>Fungi</taxon>
        <taxon>Dikarya</taxon>
        <taxon>Ascomycota</taxon>
        <taxon>Saccharomycotina</taxon>
        <taxon>Pichiomycetes</taxon>
        <taxon>Debaryomycetaceae</taxon>
        <taxon>Kurtzmaniella</taxon>
    </lineage>
</organism>
<dbReference type="OrthoDB" id="4082517at2759"/>
<sequence length="724" mass="81080">MSKRLSSSEEVLDKSASKRIHLSNGDDSSSKANGGAAPILHSVPKSILPILHQPYQLSDFFTDVDNDINDPKIHKQVSSIVKYFPPPAPNFLSPDFSAYQNGLMIPFIYPPPPAQKDAQDDLKVIPPLPFPPPNYMPYPLVSENSTLNPKDVFKSFLDASAKLPRIDMVVASAAGSLYDMKAQAGEEGFTISDHEEEKEKLRLEKIKREDQLLSEQEKREQADDFDDNDDNDDDGEDDDHLVYDDEYEEYKEFASNVDITDIYDKNDKSAERNIFELRKPTQPGFGEINSNISNIKKKKKDKNSKRNLHKYNEFSLSRQSSESEKPLKLPLSSNKLTTSTSPSQQSASSGKDKDKRNAYLKNFNDIQEFEKLNETEIYVALKRTQLERLKKLNESKILFNGKEEIQDEELNDIKIALEESRDIDLVGMKLLENYELLNNALVFYQDSNKSYKHMNSIMINKLMKLKNFFEYQRDMFKNQLMEENSSNLFDIKTKDSGKLFAGISQKDIATFLREEMKKEQSDDGSNKKRDIGLSQYNKFTPTSISLVHDFMPLINSNEFNLITGELPNHKYKAQQQDQTHLKMQGPTGSSNIKHQIFKSSLYDPMTSGSDTNGGGSDVSNVAVPKRRGRRAANSSLNGTGSGAGSAGGSNTAANGGGGAGNSGTPGGSSPGDKFIDSSDKGNLKYSETLLLARIMKHYVPPQGARQDELVNDLESMGVQSKWPV</sequence>
<evidence type="ECO:0000256" key="1">
    <source>
        <dbReference type="SAM" id="MobiDB-lite"/>
    </source>
</evidence>
<evidence type="ECO:0000313" key="3">
    <source>
        <dbReference type="Proteomes" id="UP000837801"/>
    </source>
</evidence>
<feature type="region of interest" description="Disordered" evidence="1">
    <location>
        <begin position="572"/>
        <end position="591"/>
    </location>
</feature>
<feature type="compositionally biased region" description="Acidic residues" evidence="1">
    <location>
        <begin position="223"/>
        <end position="243"/>
    </location>
</feature>
<feature type="region of interest" description="Disordered" evidence="1">
    <location>
        <begin position="1"/>
        <end position="37"/>
    </location>
</feature>
<dbReference type="AlphaFoldDB" id="A0A9P0VX90"/>
<keyword evidence="3" id="KW-1185">Reference proteome</keyword>
<reference evidence="2" key="1">
    <citation type="submission" date="2022-03" db="EMBL/GenBank/DDBJ databases">
        <authorList>
            <person name="Legras J.-L."/>
            <person name="Devillers H."/>
            <person name="Grondin C."/>
        </authorList>
    </citation>
    <scope>NUCLEOTIDE SEQUENCE</scope>
    <source>
        <strain evidence="2">CLIB 1423</strain>
    </source>
</reference>
<dbReference type="Proteomes" id="UP000837801">
    <property type="component" value="Unassembled WGS sequence"/>
</dbReference>
<proteinExistence type="predicted"/>
<gene>
    <name evidence="2" type="ORF">CLIB1423_06S01552</name>
</gene>
<protein>
    <submittedName>
        <fullName evidence="2">Uncharacterized protein</fullName>
    </submittedName>
</protein>
<feature type="compositionally biased region" description="Basic residues" evidence="1">
    <location>
        <begin position="296"/>
        <end position="309"/>
    </location>
</feature>
<name>A0A9P0VX90_9ASCO</name>
<feature type="region of interest" description="Disordered" evidence="1">
    <location>
        <begin position="296"/>
        <end position="355"/>
    </location>
</feature>
<feature type="region of interest" description="Disordered" evidence="1">
    <location>
        <begin position="207"/>
        <end position="243"/>
    </location>
</feature>
<feature type="compositionally biased region" description="Low complexity" evidence="1">
    <location>
        <begin position="328"/>
        <end position="349"/>
    </location>
</feature>
<comment type="caution">
    <text evidence="2">The sequence shown here is derived from an EMBL/GenBank/DDBJ whole genome shotgun (WGS) entry which is preliminary data.</text>
</comment>
<evidence type="ECO:0000313" key="2">
    <source>
        <dbReference type="EMBL" id="CAH2352222.1"/>
    </source>
</evidence>
<dbReference type="EMBL" id="CAKXYY010000006">
    <property type="protein sequence ID" value="CAH2352222.1"/>
    <property type="molecule type" value="Genomic_DNA"/>
</dbReference>
<feature type="region of interest" description="Disordered" evidence="1">
    <location>
        <begin position="602"/>
        <end position="679"/>
    </location>
</feature>
<accession>A0A9P0VX90</accession>
<feature type="compositionally biased region" description="Basic and acidic residues" evidence="1">
    <location>
        <begin position="207"/>
        <end position="222"/>
    </location>
</feature>
<feature type="compositionally biased region" description="Gly residues" evidence="1">
    <location>
        <begin position="654"/>
        <end position="669"/>
    </location>
</feature>